<dbReference type="Proteomes" id="UP000237749">
    <property type="component" value="Unassembled WGS sequence"/>
</dbReference>
<dbReference type="InterPro" id="IPR046664">
    <property type="entry name" value="DUF6773"/>
</dbReference>
<gene>
    <name evidence="2" type="ORF">BXY41_10448</name>
</gene>
<feature type="transmembrane region" description="Helical" evidence="1">
    <location>
        <begin position="21"/>
        <end position="41"/>
    </location>
</feature>
<keyword evidence="1" id="KW-0812">Transmembrane</keyword>
<accession>A0A2S6HTT3</accession>
<reference evidence="2 3" key="1">
    <citation type="submission" date="2018-02" db="EMBL/GenBank/DDBJ databases">
        <title>Genomic Encyclopedia of Archaeal and Bacterial Type Strains, Phase II (KMG-II): from individual species to whole genera.</title>
        <authorList>
            <person name="Goeker M."/>
        </authorList>
    </citation>
    <scope>NUCLEOTIDE SEQUENCE [LARGE SCALE GENOMIC DNA]</scope>
    <source>
        <strain evidence="2 3">DSM 3808</strain>
    </source>
</reference>
<dbReference type="OrthoDB" id="1778311at2"/>
<name>A0A2S6HTT3_9FIRM</name>
<dbReference type="Pfam" id="PF20563">
    <property type="entry name" value="DUF6773"/>
    <property type="match status" value="1"/>
</dbReference>
<evidence type="ECO:0000256" key="1">
    <source>
        <dbReference type="SAM" id="Phobius"/>
    </source>
</evidence>
<keyword evidence="3" id="KW-1185">Reference proteome</keyword>
<protein>
    <submittedName>
        <fullName evidence="2">Uncharacterized protein</fullName>
    </submittedName>
</protein>
<feature type="transmembrane region" description="Helical" evidence="1">
    <location>
        <begin position="114"/>
        <end position="142"/>
    </location>
</feature>
<organism evidence="2 3">
    <name type="scientific">Lacrimispora xylanisolvens</name>
    <dbReference type="NCBI Taxonomy" id="384636"/>
    <lineage>
        <taxon>Bacteria</taxon>
        <taxon>Bacillati</taxon>
        <taxon>Bacillota</taxon>
        <taxon>Clostridia</taxon>
        <taxon>Lachnospirales</taxon>
        <taxon>Lachnospiraceae</taxon>
        <taxon>Lacrimispora</taxon>
    </lineage>
</organism>
<dbReference type="EMBL" id="PTJA01000004">
    <property type="protein sequence ID" value="PPK81249.1"/>
    <property type="molecule type" value="Genomic_DNA"/>
</dbReference>
<comment type="caution">
    <text evidence="2">The sequence shown here is derived from an EMBL/GenBank/DDBJ whole genome shotgun (WGS) entry which is preliminary data.</text>
</comment>
<evidence type="ECO:0000313" key="3">
    <source>
        <dbReference type="Proteomes" id="UP000237749"/>
    </source>
</evidence>
<dbReference type="AlphaFoldDB" id="A0A2S6HTT3"/>
<feature type="transmembrane region" description="Helical" evidence="1">
    <location>
        <begin position="56"/>
        <end position="76"/>
    </location>
</feature>
<keyword evidence="1" id="KW-1133">Transmembrane helix</keyword>
<evidence type="ECO:0000313" key="2">
    <source>
        <dbReference type="EMBL" id="PPK81249.1"/>
    </source>
</evidence>
<feature type="transmembrane region" description="Helical" evidence="1">
    <location>
        <begin position="88"/>
        <end position="108"/>
    </location>
</feature>
<sequence length="160" mass="18184">MNRKKNNLDEMQEQKLLKIEHYGFWIVYWGLLAAILLQVTFSTDSENLFRNIAGEWVVFMLVSIYLLIACLINGIWDRRLKPNLKTNVILSLISGVLCGILFFASSYYKYGKLAGAIATGGFIFAQVFILTLGALMLSVFIYKKRVQKLEAESESASNKK</sequence>
<proteinExistence type="predicted"/>
<keyword evidence="1" id="KW-0472">Membrane</keyword>